<accession>A0ABW3HKR0</accession>
<dbReference type="InterPro" id="IPR006059">
    <property type="entry name" value="SBP"/>
</dbReference>
<dbReference type="Pfam" id="PF01547">
    <property type="entry name" value="SBP_bac_1"/>
    <property type="match status" value="1"/>
</dbReference>
<dbReference type="SUPFAM" id="SSF53850">
    <property type="entry name" value="Periplasmic binding protein-like II"/>
    <property type="match status" value="1"/>
</dbReference>
<evidence type="ECO:0000256" key="1">
    <source>
        <dbReference type="ARBA" id="ARBA00022475"/>
    </source>
</evidence>
<keyword evidence="5" id="KW-0449">Lipoprotein</keyword>
<keyword evidence="1" id="KW-1003">Cell membrane</keyword>
<evidence type="ECO:0000256" key="2">
    <source>
        <dbReference type="ARBA" id="ARBA00022729"/>
    </source>
</evidence>
<evidence type="ECO:0000256" key="4">
    <source>
        <dbReference type="ARBA" id="ARBA00023139"/>
    </source>
</evidence>
<sequence length="509" mass="57814">MKMKKTVLLLTLMALIFGLVAGCGGEEEDNEQQNGLQEGKSTEGITLSMLVDSHPSYPYNKDWPVWRLIEEQTGASFEVQTPSGSLDDTLNLTIASGEMPDIMFMYGKAVANKFGQQGALANILDYVEDMPNFKQWMQQYPEIVKAQLAADGNLYMFPNEGMGEGNRMIWMYREDIFSKHQLQAPATFDELYTVLKQLKELYPDSYPLSFRLGNNLLLLKLLSAHFDTNEGFYNDGGEVKFGPGENHYKSMLEYLHLFYKEGLIPPDWLSVDAKKWQDLMSTDRAFVTIDYIGRIDFFNNSLREGNPAFHLAFMAPPVGLQGGEPLNAYMHVVNSGLTVASNSKKIKEAMRTIDFYYSEKGRELLSWGKEGEHYQVVDGNKQFVTSYKDAIDQRIQTGLLTNGTYTWVDYNSSLVLASDELQTAYQEARKYDAPYRSIPDFNQQELEIITTKGAALDKYRDENVIQFIIGKQSFADWDKYVEGLHNLGLSELTALYKNAYDRLAVTGME</sequence>
<evidence type="ECO:0000313" key="8">
    <source>
        <dbReference type="Proteomes" id="UP001596989"/>
    </source>
</evidence>
<feature type="signal peptide" evidence="6">
    <location>
        <begin position="1"/>
        <end position="21"/>
    </location>
</feature>
<dbReference type="PANTHER" id="PTHR43649">
    <property type="entry name" value="ARABINOSE-BINDING PROTEIN-RELATED"/>
    <property type="match status" value="1"/>
</dbReference>
<dbReference type="Gene3D" id="3.40.190.10">
    <property type="entry name" value="Periplasmic binding protein-like II"/>
    <property type="match status" value="2"/>
</dbReference>
<comment type="caution">
    <text evidence="7">The sequence shown here is derived from an EMBL/GenBank/DDBJ whole genome shotgun (WGS) entry which is preliminary data.</text>
</comment>
<dbReference type="PANTHER" id="PTHR43649:SF33">
    <property type="entry name" value="POLYGALACTURONAN_RHAMNOGALACTURONAN-BINDING PROTEIN YTCQ"/>
    <property type="match status" value="1"/>
</dbReference>
<keyword evidence="3" id="KW-0472">Membrane</keyword>
<keyword evidence="8" id="KW-1185">Reference proteome</keyword>
<dbReference type="EMBL" id="JBHTJZ010000004">
    <property type="protein sequence ID" value="MFD0958092.1"/>
    <property type="molecule type" value="Genomic_DNA"/>
</dbReference>
<dbReference type="RefSeq" id="WP_377561735.1">
    <property type="nucleotide sequence ID" value="NZ_JBHTJZ010000004.1"/>
</dbReference>
<keyword evidence="4" id="KW-0564">Palmitate</keyword>
<evidence type="ECO:0000313" key="7">
    <source>
        <dbReference type="EMBL" id="MFD0958092.1"/>
    </source>
</evidence>
<reference evidence="8" key="1">
    <citation type="journal article" date="2019" name="Int. J. Syst. Evol. Microbiol.">
        <title>The Global Catalogue of Microorganisms (GCM) 10K type strain sequencing project: providing services to taxonomists for standard genome sequencing and annotation.</title>
        <authorList>
            <consortium name="The Broad Institute Genomics Platform"/>
            <consortium name="The Broad Institute Genome Sequencing Center for Infectious Disease"/>
            <person name="Wu L."/>
            <person name="Ma J."/>
        </authorList>
    </citation>
    <scope>NUCLEOTIDE SEQUENCE [LARGE SCALE GENOMIC DNA]</scope>
    <source>
        <strain evidence="8">CCUG 59129</strain>
    </source>
</reference>
<evidence type="ECO:0000256" key="6">
    <source>
        <dbReference type="SAM" id="SignalP"/>
    </source>
</evidence>
<keyword evidence="2 6" id="KW-0732">Signal</keyword>
<dbReference type="PROSITE" id="PS51257">
    <property type="entry name" value="PROKAR_LIPOPROTEIN"/>
    <property type="match status" value="1"/>
</dbReference>
<dbReference type="Proteomes" id="UP001596989">
    <property type="component" value="Unassembled WGS sequence"/>
</dbReference>
<evidence type="ECO:0000256" key="3">
    <source>
        <dbReference type="ARBA" id="ARBA00023136"/>
    </source>
</evidence>
<evidence type="ECO:0000256" key="5">
    <source>
        <dbReference type="ARBA" id="ARBA00023288"/>
    </source>
</evidence>
<feature type="chain" id="PRO_5045457868" evidence="6">
    <location>
        <begin position="22"/>
        <end position="509"/>
    </location>
</feature>
<gene>
    <name evidence="7" type="ORF">ACFQ2I_01675</name>
</gene>
<protein>
    <submittedName>
        <fullName evidence="7">Extracellular solute-binding protein</fullName>
    </submittedName>
</protein>
<organism evidence="7 8">
    <name type="scientific">Paenibacillus chungangensis</name>
    <dbReference type="NCBI Taxonomy" id="696535"/>
    <lineage>
        <taxon>Bacteria</taxon>
        <taxon>Bacillati</taxon>
        <taxon>Bacillota</taxon>
        <taxon>Bacilli</taxon>
        <taxon>Bacillales</taxon>
        <taxon>Paenibacillaceae</taxon>
        <taxon>Paenibacillus</taxon>
    </lineage>
</organism>
<dbReference type="InterPro" id="IPR050490">
    <property type="entry name" value="Bact_solute-bd_prot1"/>
</dbReference>
<proteinExistence type="predicted"/>
<name>A0ABW3HKR0_9BACL</name>